<evidence type="ECO:0000256" key="1">
    <source>
        <dbReference type="ARBA" id="ARBA00022741"/>
    </source>
</evidence>
<organism evidence="4 5">
    <name type="scientific">Rhamnella rubrinervis</name>
    <dbReference type="NCBI Taxonomy" id="2594499"/>
    <lineage>
        <taxon>Eukaryota</taxon>
        <taxon>Viridiplantae</taxon>
        <taxon>Streptophyta</taxon>
        <taxon>Embryophyta</taxon>
        <taxon>Tracheophyta</taxon>
        <taxon>Spermatophyta</taxon>
        <taxon>Magnoliopsida</taxon>
        <taxon>eudicotyledons</taxon>
        <taxon>Gunneridae</taxon>
        <taxon>Pentapetalae</taxon>
        <taxon>rosids</taxon>
        <taxon>fabids</taxon>
        <taxon>Rosales</taxon>
        <taxon>Rhamnaceae</taxon>
        <taxon>rhamnoid group</taxon>
        <taxon>Rhamneae</taxon>
        <taxon>Rhamnella</taxon>
    </lineage>
</organism>
<accession>A0A8K0E0S9</accession>
<dbReference type="Gene3D" id="3.40.50.300">
    <property type="entry name" value="P-loop containing nucleotide triphosphate hydrolases"/>
    <property type="match status" value="1"/>
</dbReference>
<evidence type="ECO:0000313" key="4">
    <source>
        <dbReference type="EMBL" id="KAF3441122.1"/>
    </source>
</evidence>
<keyword evidence="1" id="KW-0547">Nucleotide-binding</keyword>
<protein>
    <recommendedName>
        <fullName evidence="3">GTP-eEF1A C-terminal domain-containing protein</fullName>
    </recommendedName>
</protein>
<keyword evidence="5" id="KW-1185">Reference proteome</keyword>
<dbReference type="Proteomes" id="UP000796880">
    <property type="component" value="Unassembled WGS sequence"/>
</dbReference>
<reference evidence="4" key="1">
    <citation type="submission" date="2020-03" db="EMBL/GenBank/DDBJ databases">
        <title>A high-quality chromosome-level genome assembly of a woody plant with both climbing and erect habits, Rhamnella rubrinervis.</title>
        <authorList>
            <person name="Lu Z."/>
            <person name="Yang Y."/>
            <person name="Zhu X."/>
            <person name="Sun Y."/>
        </authorList>
    </citation>
    <scope>NUCLEOTIDE SEQUENCE</scope>
    <source>
        <strain evidence="4">BYM</strain>
        <tissue evidence="4">Leaf</tissue>
    </source>
</reference>
<dbReference type="Pfam" id="PF22594">
    <property type="entry name" value="GTP-eEF1A_C"/>
    <property type="match status" value="1"/>
</dbReference>
<dbReference type="InterPro" id="IPR027417">
    <property type="entry name" value="P-loop_NTPase"/>
</dbReference>
<keyword evidence="2" id="KW-0342">GTP-binding</keyword>
<dbReference type="InterPro" id="IPR054696">
    <property type="entry name" value="GTP-eEF1A_C"/>
</dbReference>
<evidence type="ECO:0000313" key="5">
    <source>
        <dbReference type="Proteomes" id="UP000796880"/>
    </source>
</evidence>
<feature type="domain" description="GTP-eEF1A C-terminal" evidence="3">
    <location>
        <begin position="225"/>
        <end position="325"/>
    </location>
</feature>
<name>A0A8K0E0S9_9ROSA</name>
<evidence type="ECO:0000259" key="3">
    <source>
        <dbReference type="Pfam" id="PF22594"/>
    </source>
</evidence>
<sequence length="342" mass="38598">MALPYDIVSFMVKDLNSTYLRAGSVPSNSKKDSTRNIELVSGVVLNIKPTSLKCGHRAIVKMRPRNSMAEEFKKYPALECFTIGKEDVTISFGIIKSIKNGYNYSTDIIPFVPIFAAEDENITGRSNKLDWYHGTTLVEVIEWIKEPKTLINKALHFAFYYAERIRIYTANTIEVGCVEAEIFKANIKISDIFSFTVKDLNLRYLRARSVASDPKKDSALKVESFVSQVVIMNSFNGEINQGDVEVMDCNLSYIVLEFSKILDQIDPVNGVVLKTRHASLKCGDTAMVRMRPKNPMVEEEFNKYLALGCFTIYKEGVTTTFGIIKSVEKTTKGVKCYDKSLM</sequence>
<dbReference type="SUPFAM" id="SSF50465">
    <property type="entry name" value="EF-Tu/eEF-1alpha/eIF2-gamma C-terminal domain"/>
    <property type="match status" value="2"/>
</dbReference>
<proteinExistence type="predicted"/>
<dbReference type="InterPro" id="IPR009001">
    <property type="entry name" value="Transl_elong_EF1A/Init_IF2_C"/>
</dbReference>
<dbReference type="PANTHER" id="PTHR44830">
    <property type="entry name" value="ELONGATION FACTOR 1 ALPHA"/>
    <property type="match status" value="1"/>
</dbReference>
<gene>
    <name evidence="4" type="ORF">FNV43_RR15033</name>
</gene>
<dbReference type="PANTHER" id="PTHR44830:SF1">
    <property type="entry name" value="TR-TYPE G DOMAIN-CONTAINING PROTEIN"/>
    <property type="match status" value="1"/>
</dbReference>
<dbReference type="EMBL" id="VOIH02000007">
    <property type="protein sequence ID" value="KAF3441122.1"/>
    <property type="molecule type" value="Genomic_DNA"/>
</dbReference>
<dbReference type="AlphaFoldDB" id="A0A8K0E0S9"/>
<dbReference type="Gene3D" id="2.40.30.10">
    <property type="entry name" value="Translation factors"/>
    <property type="match status" value="2"/>
</dbReference>
<comment type="caution">
    <text evidence="4">The sequence shown here is derived from an EMBL/GenBank/DDBJ whole genome shotgun (WGS) entry which is preliminary data.</text>
</comment>
<evidence type="ECO:0000256" key="2">
    <source>
        <dbReference type="ARBA" id="ARBA00023134"/>
    </source>
</evidence>
<dbReference type="GO" id="GO:0005525">
    <property type="term" value="F:GTP binding"/>
    <property type="evidence" value="ECO:0007669"/>
    <property type="project" value="UniProtKB-KW"/>
</dbReference>